<comment type="caution">
    <text evidence="1">The sequence shown here is derived from an EMBL/GenBank/DDBJ whole genome shotgun (WGS) entry which is preliminary data.</text>
</comment>
<evidence type="ECO:0000313" key="1">
    <source>
        <dbReference type="EMBL" id="KAJ4457157.1"/>
    </source>
</evidence>
<evidence type="ECO:0000313" key="2">
    <source>
        <dbReference type="Proteomes" id="UP001141327"/>
    </source>
</evidence>
<dbReference type="EMBL" id="JAPMOS010000053">
    <property type="protein sequence ID" value="KAJ4457157.1"/>
    <property type="molecule type" value="Genomic_DNA"/>
</dbReference>
<proteinExistence type="predicted"/>
<reference evidence="1" key="1">
    <citation type="journal article" date="2022" name="bioRxiv">
        <title>Genomics of Preaxostyla Flagellates Illuminates Evolutionary Transitions and the Path Towards Mitochondrial Loss.</title>
        <authorList>
            <person name="Novak L.V.F."/>
            <person name="Treitli S.C."/>
            <person name="Pyrih J."/>
            <person name="Halakuc P."/>
            <person name="Pipaliya S.V."/>
            <person name="Vacek V."/>
            <person name="Brzon O."/>
            <person name="Soukal P."/>
            <person name="Eme L."/>
            <person name="Dacks J.B."/>
            <person name="Karnkowska A."/>
            <person name="Elias M."/>
            <person name="Hampl V."/>
        </authorList>
    </citation>
    <scope>NUCLEOTIDE SEQUENCE</scope>
    <source>
        <strain evidence="1">RCP-MX</strain>
    </source>
</reference>
<sequence length="101" mass="10978">MKFPYQSAHHSRGLFWKRLAAPDGASGVCPGSNLGNGSEFSDRVFGGPLSVVWSRSLFKVAIGTQKLRCRRDSQLGDPTATFVAVNWGRQCSTTVQDFLTG</sequence>
<keyword evidence="2" id="KW-1185">Reference proteome</keyword>
<accession>A0ABQ8UHH9</accession>
<organism evidence="1 2">
    <name type="scientific">Paratrimastix pyriformis</name>
    <dbReference type="NCBI Taxonomy" id="342808"/>
    <lineage>
        <taxon>Eukaryota</taxon>
        <taxon>Metamonada</taxon>
        <taxon>Preaxostyla</taxon>
        <taxon>Paratrimastigidae</taxon>
        <taxon>Paratrimastix</taxon>
    </lineage>
</organism>
<dbReference type="Proteomes" id="UP001141327">
    <property type="component" value="Unassembled WGS sequence"/>
</dbReference>
<name>A0ABQ8UHH9_9EUKA</name>
<protein>
    <submittedName>
        <fullName evidence="1">Uncharacterized protein</fullName>
    </submittedName>
</protein>
<gene>
    <name evidence="1" type="ORF">PAPYR_7451</name>
</gene>